<dbReference type="CDD" id="cd02042">
    <property type="entry name" value="ParAB_family"/>
    <property type="match status" value="1"/>
</dbReference>
<dbReference type="PANTHER" id="PTHR13696:SF52">
    <property type="entry name" value="PARA FAMILY PROTEIN CT_582"/>
    <property type="match status" value="1"/>
</dbReference>
<reference evidence="2" key="2">
    <citation type="journal article" date="2021" name="PeerJ">
        <title>Extensive microbial diversity within the chicken gut microbiome revealed by metagenomics and culture.</title>
        <authorList>
            <person name="Gilroy R."/>
            <person name="Ravi A."/>
            <person name="Getino M."/>
            <person name="Pursley I."/>
            <person name="Horton D.L."/>
            <person name="Alikhan N.F."/>
            <person name="Baker D."/>
            <person name="Gharbi K."/>
            <person name="Hall N."/>
            <person name="Watson M."/>
            <person name="Adriaenssens E.M."/>
            <person name="Foster-Nyarko E."/>
            <person name="Jarju S."/>
            <person name="Secka A."/>
            <person name="Antonio M."/>
            <person name="Oren A."/>
            <person name="Chaudhuri R.R."/>
            <person name="La Ragione R."/>
            <person name="Hildebrand F."/>
            <person name="Pallen M.J."/>
        </authorList>
    </citation>
    <scope>NUCLEOTIDE SEQUENCE</scope>
    <source>
        <strain evidence="2">D5-748</strain>
    </source>
</reference>
<dbReference type="PANTHER" id="PTHR13696">
    <property type="entry name" value="P-LOOP CONTAINING NUCLEOSIDE TRIPHOSPHATE HYDROLASE"/>
    <property type="match status" value="1"/>
</dbReference>
<organism evidence="2 3">
    <name type="scientific">Candidatus Cryptobacteroides merdavium</name>
    <dbReference type="NCBI Taxonomy" id="2840769"/>
    <lineage>
        <taxon>Bacteria</taxon>
        <taxon>Pseudomonadati</taxon>
        <taxon>Bacteroidota</taxon>
        <taxon>Bacteroidia</taxon>
        <taxon>Bacteroidales</taxon>
        <taxon>Candidatus Cryptobacteroides</taxon>
    </lineage>
</organism>
<dbReference type="InterPro" id="IPR027417">
    <property type="entry name" value="P-loop_NTPase"/>
</dbReference>
<evidence type="ECO:0000313" key="2">
    <source>
        <dbReference type="EMBL" id="MBO8445607.1"/>
    </source>
</evidence>
<accession>A0A9D9HDD1</accession>
<dbReference type="SUPFAM" id="SSF52540">
    <property type="entry name" value="P-loop containing nucleoside triphosphate hydrolases"/>
    <property type="match status" value="1"/>
</dbReference>
<sequence length="256" mass="28749">MKKETLLVAFSTQKGGAGKTTLTVLTASYLHYVKGYNVAVVDCDYPQFSIKDMRERDMRNVANNPYLKKLAYEQFTRTSGKRAYPILESRPEEAIETARCILDTDTPPDIVFFDLPGTINNHGVIRTIATMDYIFCPIAADRVVMTSSLTFAGLVNDTLVSTGQSNIKGLYLLWNMVDGREKTDLYEVYEKVAGEMGLCILKNRLPDSKRFRKEGAEEGGRSLFRSTLLPPDRQLIKGSNIDSLAEEILDLINLKQ</sequence>
<evidence type="ECO:0000259" key="1">
    <source>
        <dbReference type="Pfam" id="PF01656"/>
    </source>
</evidence>
<evidence type="ECO:0000313" key="3">
    <source>
        <dbReference type="Proteomes" id="UP000823619"/>
    </source>
</evidence>
<dbReference type="AlphaFoldDB" id="A0A9D9HDD1"/>
<reference evidence="2" key="1">
    <citation type="submission" date="2020-10" db="EMBL/GenBank/DDBJ databases">
        <authorList>
            <person name="Gilroy R."/>
        </authorList>
    </citation>
    <scope>NUCLEOTIDE SEQUENCE</scope>
    <source>
        <strain evidence="2">D5-748</strain>
    </source>
</reference>
<protein>
    <submittedName>
        <fullName evidence="2">ParA family protein</fullName>
    </submittedName>
</protein>
<feature type="domain" description="CobQ/CobB/MinD/ParA nucleotide binding" evidence="1">
    <location>
        <begin position="9"/>
        <end position="216"/>
    </location>
</feature>
<dbReference type="Pfam" id="PF01656">
    <property type="entry name" value="CbiA"/>
    <property type="match status" value="1"/>
</dbReference>
<dbReference type="EMBL" id="JADIMO010000099">
    <property type="protein sequence ID" value="MBO8445607.1"/>
    <property type="molecule type" value="Genomic_DNA"/>
</dbReference>
<name>A0A9D9HDD1_9BACT</name>
<comment type="caution">
    <text evidence="2">The sequence shown here is derived from an EMBL/GenBank/DDBJ whole genome shotgun (WGS) entry which is preliminary data.</text>
</comment>
<dbReference type="Gene3D" id="3.40.50.300">
    <property type="entry name" value="P-loop containing nucleotide triphosphate hydrolases"/>
    <property type="match status" value="1"/>
</dbReference>
<dbReference type="InterPro" id="IPR002586">
    <property type="entry name" value="CobQ/CobB/MinD/ParA_Nub-bd_dom"/>
</dbReference>
<proteinExistence type="predicted"/>
<dbReference type="Proteomes" id="UP000823619">
    <property type="component" value="Unassembled WGS sequence"/>
</dbReference>
<gene>
    <name evidence="2" type="ORF">IAC23_07960</name>
</gene>
<dbReference type="InterPro" id="IPR050678">
    <property type="entry name" value="DNA_Partitioning_ATPase"/>
</dbReference>